<reference evidence="1" key="2">
    <citation type="submission" date="2025-08" db="UniProtKB">
        <authorList>
            <consortium name="Ensembl"/>
        </authorList>
    </citation>
    <scope>IDENTIFICATION</scope>
</reference>
<protein>
    <recommendedName>
        <fullName evidence="3">Reverse transcriptase domain-containing protein</fullName>
    </recommendedName>
</protein>
<dbReference type="AlphaFoldDB" id="A0AAR2KRF7"/>
<dbReference type="PANTHER" id="PTHR31635:SF196">
    <property type="entry name" value="REVERSE TRANSCRIPTASE DOMAIN-CONTAINING PROTEIN-RELATED"/>
    <property type="match status" value="1"/>
</dbReference>
<evidence type="ECO:0000313" key="1">
    <source>
        <dbReference type="Ensembl" id="ENSPNAP00000065079.1"/>
    </source>
</evidence>
<proteinExistence type="predicted"/>
<name>A0AAR2KRF7_PYGNA</name>
<reference evidence="1 2" key="1">
    <citation type="submission" date="2020-10" db="EMBL/GenBank/DDBJ databases">
        <title>Pygocentrus nattereri (red-bellied piranha) genome, fPygNat1, primary haplotype.</title>
        <authorList>
            <person name="Myers G."/>
            <person name="Meyer A."/>
            <person name="Karagic N."/>
            <person name="Pippel M."/>
            <person name="Winkler S."/>
            <person name="Tracey A."/>
            <person name="Wood J."/>
            <person name="Formenti G."/>
            <person name="Howe K."/>
            <person name="Fedrigo O."/>
            <person name="Jarvis E.D."/>
        </authorList>
    </citation>
    <scope>NUCLEOTIDE SEQUENCE [LARGE SCALE GENOMIC DNA]</scope>
</reference>
<sequence length="287" mass="32578">SFLRSLTTNLEFGSYSGYKLNFSKSTFYPINAAACTITQTEIPFRLAPDGFKYLGVNITRKISLIQDANFSPLLTKMCSDLQRWSSLPLSLAGRVQCIKMNVLPKFSFLFQCLPIFLPKSFFVSIDKAVTGFIWGGRVPRIRKGILQCPRSSGGLALPNFMYYYFAANIQKMAFWFKNPEAAWCILESLSCHSSSIRALVYSSLPILSSHFSSNPLVVSTLKIWTQFRRMFHFTEASVLSPICKNHLFEPATLDSRFISWERSGITTFKDLFDETFCSFSSYTCPNV</sequence>
<accession>A0AAR2KRF7</accession>
<dbReference type="Proteomes" id="UP001501920">
    <property type="component" value="Chromosome 21"/>
</dbReference>
<dbReference type="Ensembl" id="ENSPNAT00000043768.1">
    <property type="protein sequence ID" value="ENSPNAP00000065079.1"/>
    <property type="gene ID" value="ENSPNAG00000030767.1"/>
</dbReference>
<organism evidence="1 2">
    <name type="scientific">Pygocentrus nattereri</name>
    <name type="common">Red-bellied piranha</name>
    <dbReference type="NCBI Taxonomy" id="42514"/>
    <lineage>
        <taxon>Eukaryota</taxon>
        <taxon>Metazoa</taxon>
        <taxon>Chordata</taxon>
        <taxon>Craniata</taxon>
        <taxon>Vertebrata</taxon>
        <taxon>Euteleostomi</taxon>
        <taxon>Actinopterygii</taxon>
        <taxon>Neopterygii</taxon>
        <taxon>Teleostei</taxon>
        <taxon>Ostariophysi</taxon>
        <taxon>Characiformes</taxon>
        <taxon>Characoidei</taxon>
        <taxon>Pygocentrus</taxon>
    </lineage>
</organism>
<evidence type="ECO:0000313" key="2">
    <source>
        <dbReference type="Proteomes" id="UP001501920"/>
    </source>
</evidence>
<evidence type="ECO:0008006" key="3">
    <source>
        <dbReference type="Google" id="ProtNLM"/>
    </source>
</evidence>
<dbReference type="PANTHER" id="PTHR31635">
    <property type="entry name" value="REVERSE TRANSCRIPTASE DOMAIN-CONTAINING PROTEIN-RELATED"/>
    <property type="match status" value="1"/>
</dbReference>
<keyword evidence="2" id="KW-1185">Reference proteome</keyword>
<reference evidence="1" key="3">
    <citation type="submission" date="2025-09" db="UniProtKB">
        <authorList>
            <consortium name="Ensembl"/>
        </authorList>
    </citation>
    <scope>IDENTIFICATION</scope>
</reference>
<dbReference type="GeneTree" id="ENSGT00940000164735"/>